<accession>A0A5C4MIG2</accession>
<dbReference type="EMBL" id="VDFR01000071">
    <property type="protein sequence ID" value="TNC44896.1"/>
    <property type="molecule type" value="Genomic_DNA"/>
</dbReference>
<comment type="caution">
    <text evidence="2">The sequence shown here is derived from an EMBL/GenBank/DDBJ whole genome shotgun (WGS) entry which is preliminary data.</text>
</comment>
<proteinExistence type="predicted"/>
<dbReference type="RefSeq" id="WP_139106217.1">
    <property type="nucleotide sequence ID" value="NZ_VDFR01000071.1"/>
</dbReference>
<dbReference type="OrthoDB" id="3827359at2"/>
<gene>
    <name evidence="2" type="ORF">FHE65_15815</name>
    <name evidence="1" type="ORF">FHE65_31685</name>
</gene>
<dbReference type="EMBL" id="VDFR01000206">
    <property type="protein sequence ID" value="TNC31243.1"/>
    <property type="molecule type" value="Genomic_DNA"/>
</dbReference>
<evidence type="ECO:0000313" key="1">
    <source>
        <dbReference type="EMBL" id="TNC31243.1"/>
    </source>
</evidence>
<name>A0A5C4MIG2_9ACTN</name>
<evidence type="ECO:0000313" key="3">
    <source>
        <dbReference type="Proteomes" id="UP000306740"/>
    </source>
</evidence>
<dbReference type="AlphaFoldDB" id="A0A5C4MIG2"/>
<sequence length="169" mass="18799">MPWDERFAAMEHDLTLQAETEAGVEREQEINDLATERSAQLSWADRCLGLHVTVRVVTAGIVRGELAMVTADWVLVHHDGATDWVVALRDVVSVVPSGGTPVTSRGEVQRRMTWRQAWNALVRDRDEVHVLRRDGSSVRGIPVVTGFDHVEIAGELVPYEAVVAVRCPR</sequence>
<protein>
    <submittedName>
        <fullName evidence="2">Uncharacterized protein</fullName>
    </submittedName>
</protein>
<organism evidence="2 3">
    <name type="scientific">Mumia zhuanghuii</name>
    <dbReference type="NCBI Taxonomy" id="2585211"/>
    <lineage>
        <taxon>Bacteria</taxon>
        <taxon>Bacillati</taxon>
        <taxon>Actinomycetota</taxon>
        <taxon>Actinomycetes</taxon>
        <taxon>Propionibacteriales</taxon>
        <taxon>Nocardioidaceae</taxon>
        <taxon>Mumia</taxon>
    </lineage>
</organism>
<dbReference type="Proteomes" id="UP000306740">
    <property type="component" value="Unassembled WGS sequence"/>
</dbReference>
<evidence type="ECO:0000313" key="2">
    <source>
        <dbReference type="EMBL" id="TNC44896.1"/>
    </source>
</evidence>
<reference evidence="2 3" key="1">
    <citation type="submission" date="2019-05" db="EMBL/GenBank/DDBJ databases">
        <title>Mumia sp. nov., isolated from the intestinal contents of plateau pika (Ochotona curzoniae) in the Qinghai-Tibet plateau of China.</title>
        <authorList>
            <person name="Tian Z."/>
        </authorList>
    </citation>
    <scope>NUCLEOTIDE SEQUENCE [LARGE SCALE GENOMIC DNA]</scope>
    <source>
        <strain evidence="3">527</strain>
        <strain evidence="2">Z527</strain>
    </source>
</reference>